<evidence type="ECO:0000313" key="2">
    <source>
        <dbReference type="EMBL" id="MBB5204802.1"/>
    </source>
</evidence>
<protein>
    <submittedName>
        <fullName evidence="2">AraC-like DNA-binding protein</fullName>
    </submittedName>
</protein>
<dbReference type="EMBL" id="JACHHO010000002">
    <property type="protein sequence ID" value="MBB5204802.1"/>
    <property type="molecule type" value="Genomic_DNA"/>
</dbReference>
<dbReference type="Gene3D" id="1.10.10.60">
    <property type="entry name" value="Homeodomain-like"/>
    <property type="match status" value="1"/>
</dbReference>
<dbReference type="OrthoDB" id="2559672at2"/>
<reference evidence="2 3" key="1">
    <citation type="submission" date="2020-08" db="EMBL/GenBank/DDBJ databases">
        <title>Genomic Encyclopedia of Type Strains, Phase IV (KMG-IV): sequencing the most valuable type-strain genomes for metagenomic binning, comparative biology and taxonomic classification.</title>
        <authorList>
            <person name="Goeker M."/>
        </authorList>
    </citation>
    <scope>NUCLEOTIDE SEQUENCE [LARGE SCALE GENOMIC DNA]</scope>
    <source>
        <strain evidence="2 3">DSM 23958</strain>
    </source>
</reference>
<dbReference type="GO" id="GO:0003700">
    <property type="term" value="F:DNA-binding transcription factor activity"/>
    <property type="evidence" value="ECO:0007669"/>
    <property type="project" value="InterPro"/>
</dbReference>
<organism evidence="2 3">
    <name type="scientific">Inhella inkyongensis</name>
    <dbReference type="NCBI Taxonomy" id="392593"/>
    <lineage>
        <taxon>Bacteria</taxon>
        <taxon>Pseudomonadati</taxon>
        <taxon>Pseudomonadota</taxon>
        <taxon>Betaproteobacteria</taxon>
        <taxon>Burkholderiales</taxon>
        <taxon>Sphaerotilaceae</taxon>
        <taxon>Inhella</taxon>
    </lineage>
</organism>
<evidence type="ECO:0000313" key="3">
    <source>
        <dbReference type="Proteomes" id="UP000554837"/>
    </source>
</evidence>
<dbReference type="AlphaFoldDB" id="A0A840S5F1"/>
<keyword evidence="2" id="KW-0238">DNA-binding</keyword>
<sequence>MLNDDGAYLWLPPLDLAGCTRGAMLRDTTGLPVQPRRSYFPASAMASLVWFFEGETWTQPLPGFASEREECAPPIILAGPYTLPLCSRQPRPIRVLQLLLQPDALHSLTGLNPGELVNTSVDARSALPGDWADWAQAVLDLGDPWAALPAIEAFLRPRWQAVGADRPAVRRYADWMEALALRAAETAGGKSLRQFERRIKSWAGLPMRELRGLARAEAAFHLGAAGVNSLAEQAVDAGYADQSHLTRETRRITGFPPAELAQRIRADEAFWLYRLWM</sequence>
<feature type="domain" description="HTH araC/xylS-type" evidence="1">
    <location>
        <begin position="191"/>
        <end position="263"/>
    </location>
</feature>
<dbReference type="SMART" id="SM00342">
    <property type="entry name" value="HTH_ARAC"/>
    <property type="match status" value="1"/>
</dbReference>
<evidence type="ECO:0000259" key="1">
    <source>
        <dbReference type="PROSITE" id="PS01124"/>
    </source>
</evidence>
<dbReference type="RefSeq" id="WP_138855554.1">
    <property type="nucleotide sequence ID" value="NZ_CP040709.1"/>
</dbReference>
<proteinExistence type="predicted"/>
<dbReference type="InterPro" id="IPR018060">
    <property type="entry name" value="HTH_AraC"/>
</dbReference>
<comment type="caution">
    <text evidence="2">The sequence shown here is derived from an EMBL/GenBank/DDBJ whole genome shotgun (WGS) entry which is preliminary data.</text>
</comment>
<gene>
    <name evidence="2" type="ORF">HNQ51_002116</name>
</gene>
<dbReference type="GO" id="GO:0043565">
    <property type="term" value="F:sequence-specific DNA binding"/>
    <property type="evidence" value="ECO:0007669"/>
    <property type="project" value="InterPro"/>
</dbReference>
<accession>A0A840S5F1</accession>
<dbReference type="Pfam" id="PF12833">
    <property type="entry name" value="HTH_18"/>
    <property type="match status" value="1"/>
</dbReference>
<dbReference type="PROSITE" id="PS01124">
    <property type="entry name" value="HTH_ARAC_FAMILY_2"/>
    <property type="match status" value="1"/>
</dbReference>
<dbReference type="Proteomes" id="UP000554837">
    <property type="component" value="Unassembled WGS sequence"/>
</dbReference>
<keyword evidence="3" id="KW-1185">Reference proteome</keyword>
<name>A0A840S5F1_9BURK</name>